<organism evidence="1 2">
    <name type="scientific">Rhabditophanes sp. KR3021</name>
    <dbReference type="NCBI Taxonomy" id="114890"/>
    <lineage>
        <taxon>Eukaryota</taxon>
        <taxon>Metazoa</taxon>
        <taxon>Ecdysozoa</taxon>
        <taxon>Nematoda</taxon>
        <taxon>Chromadorea</taxon>
        <taxon>Rhabditida</taxon>
        <taxon>Tylenchina</taxon>
        <taxon>Panagrolaimomorpha</taxon>
        <taxon>Strongyloidoidea</taxon>
        <taxon>Alloionematidae</taxon>
        <taxon>Rhabditophanes</taxon>
    </lineage>
</organism>
<dbReference type="Proteomes" id="UP000095286">
    <property type="component" value="Unplaced"/>
</dbReference>
<sequence>MKINLKQSFALPLLLAISVICLFLIKDAYKLSIRNTFVIQPTPYHPVHRNYSHHQSQIHVISIINTYDVSNYDTAIKTVRCYAMQRGYKYHLLNIMDYPNILMKCPFKDFMFRRHCFLSLYVGSINENDFVVFVDADLGIINPNKYIEDYLPQNEEQFLFVQRHFNFEIMAGTFIFKNSIYSRHFLQRWALYDTKKPNSFDGSDNVALHAVLMDLMPLHVQENRKDCEAIWETSKNWGDCSKFVACMRYLFSGQNKSEPIFEKDLSFDDGKVVAFSKTSIRRWMRDLWITESKWSVDDFMIHGLKESGIVKNIFEIPTTFGDWVNPIHMKTFNIEKCTTSRYYQNWLYYSNNYKSSAHVKHKLEVFDKEVGKEYINQLEGLNII</sequence>
<name>A0AC35TYL0_9BILA</name>
<proteinExistence type="predicted"/>
<reference evidence="2" key="1">
    <citation type="submission" date="2016-11" db="UniProtKB">
        <authorList>
            <consortium name="WormBaseParasite"/>
        </authorList>
    </citation>
    <scope>IDENTIFICATION</scope>
    <source>
        <strain evidence="2">KR3021</strain>
    </source>
</reference>
<protein>
    <submittedName>
        <fullName evidence="2">Nucleotid_trans domain-containing protein</fullName>
    </submittedName>
</protein>
<dbReference type="WBParaSite" id="RSKR_0000567200.1">
    <property type="protein sequence ID" value="RSKR_0000567200.1"/>
    <property type="gene ID" value="RSKR_0000567200"/>
</dbReference>
<evidence type="ECO:0000313" key="2">
    <source>
        <dbReference type="WBParaSite" id="RSKR_0000567200.1"/>
    </source>
</evidence>
<evidence type="ECO:0000313" key="1">
    <source>
        <dbReference type="Proteomes" id="UP000095286"/>
    </source>
</evidence>
<accession>A0AC35TYL0</accession>